<dbReference type="STRING" id="1448308.A0A2T2PA46"/>
<feature type="region of interest" description="Disordered" evidence="7">
    <location>
        <begin position="77"/>
        <end position="129"/>
    </location>
</feature>
<protein>
    <recommendedName>
        <fullName evidence="10">Glycosyltransferase family 31 protein</fullName>
    </recommendedName>
</protein>
<evidence type="ECO:0000256" key="5">
    <source>
        <dbReference type="ARBA" id="ARBA00022989"/>
    </source>
</evidence>
<name>A0A2T2PA46_CORCC</name>
<dbReference type="InterPro" id="IPR026050">
    <property type="entry name" value="C1GALT1/C1GALT1_chp1"/>
</dbReference>
<comment type="subcellular location">
    <subcellularLocation>
        <location evidence="1">Membrane</location>
        <topology evidence="1">Single-pass type II membrane protein</topology>
    </subcellularLocation>
</comment>
<sequence>MPLFTPSRVVAVVLTLTLMSFMWTYGLPHQLAQPALPIINHDSPQGKPITEPLIPAPAFDTQTEAKATNTLGEVAVTSSVAETGAPAADKEDEKTSTAVPTKAKPSTELSSKSSTPAPKPTPVDPKKFCRDVKGAPNVMVIVRTSKATIGDKLPTNLKKLLACVPNVAIFSDHTGKIDDYEVHNALDDIRETTKTAHEEFQEYEKLQAADYQPKESQAKELDKWKFLPMVYKAYKMKPEVRFYMFIEPDTSLSWTNTLQWIGRLDYRIPYYSGAPTFLGDVRFAQRGSGILLSNGALRQYVKAYDERYTHDWEARVGKECCGDMVLATAMRDAHVEFYSAFPLLQGETPSSLDWTSRHWCVPMISWHHLSPEENEQLWGLQKNWTSRNGWELPFLFRNAFEHFAEPHLVSMKEDWDNISSDTKVEGQEGGQETKAKEEKEKQDKEEDKEKEAAAGTKKPEESVKPEESQELKATTTAEEAPKETAAETPKPKSTEASVSKRETIDWDKIGEQVKDAAESAETCKSLCERAEDCLQWKYTDKGNGECHLGKVIRVGRKAERKEGEPRWTSGWMVDRIQKVTKEWSNDCEKPKWKFNQ</sequence>
<evidence type="ECO:0000256" key="1">
    <source>
        <dbReference type="ARBA" id="ARBA00004606"/>
    </source>
</evidence>
<dbReference type="GO" id="GO:0016020">
    <property type="term" value="C:membrane"/>
    <property type="evidence" value="ECO:0007669"/>
    <property type="project" value="UniProtKB-SubCell"/>
</dbReference>
<feature type="compositionally biased region" description="Basic and acidic residues" evidence="7">
    <location>
        <begin position="422"/>
        <end position="470"/>
    </location>
</feature>
<organism evidence="8 9">
    <name type="scientific">Corynespora cassiicola Philippines</name>
    <dbReference type="NCBI Taxonomy" id="1448308"/>
    <lineage>
        <taxon>Eukaryota</taxon>
        <taxon>Fungi</taxon>
        <taxon>Dikarya</taxon>
        <taxon>Ascomycota</taxon>
        <taxon>Pezizomycotina</taxon>
        <taxon>Dothideomycetes</taxon>
        <taxon>Pleosporomycetidae</taxon>
        <taxon>Pleosporales</taxon>
        <taxon>Corynesporascaceae</taxon>
        <taxon>Corynespora</taxon>
    </lineage>
</organism>
<keyword evidence="4" id="KW-0735">Signal-anchor</keyword>
<feature type="compositionally biased region" description="Basic and acidic residues" evidence="7">
    <location>
        <begin position="479"/>
        <end position="507"/>
    </location>
</feature>
<evidence type="ECO:0000313" key="9">
    <source>
        <dbReference type="Proteomes" id="UP000240883"/>
    </source>
</evidence>
<comment type="similarity">
    <text evidence="2">Belongs to the glycosyltransferase 31 family. Beta3-Gal-T subfamily.</text>
</comment>
<keyword evidence="9" id="KW-1185">Reference proteome</keyword>
<dbReference type="PANTHER" id="PTHR23033:SF47">
    <property type="entry name" value="APPLE DOMAIN-CONTAINING PROTEIN-RELATED"/>
    <property type="match status" value="1"/>
</dbReference>
<evidence type="ECO:0000256" key="3">
    <source>
        <dbReference type="ARBA" id="ARBA00022692"/>
    </source>
</evidence>
<keyword evidence="5" id="KW-1133">Transmembrane helix</keyword>
<dbReference type="EMBL" id="KZ678128">
    <property type="protein sequence ID" value="PSN74521.1"/>
    <property type="molecule type" value="Genomic_DNA"/>
</dbReference>
<dbReference type="PANTHER" id="PTHR23033">
    <property type="entry name" value="BETA1,3-GALACTOSYLTRANSFERASE"/>
    <property type="match status" value="1"/>
</dbReference>
<keyword evidence="3" id="KW-0812">Transmembrane</keyword>
<evidence type="ECO:0000256" key="6">
    <source>
        <dbReference type="ARBA" id="ARBA00023136"/>
    </source>
</evidence>
<feature type="region of interest" description="Disordered" evidence="7">
    <location>
        <begin position="420"/>
        <end position="507"/>
    </location>
</feature>
<gene>
    <name evidence="8" type="ORF">BS50DRAFT_478980</name>
</gene>
<proteinExistence type="inferred from homology"/>
<accession>A0A2T2PA46</accession>
<dbReference type="AlphaFoldDB" id="A0A2T2PA46"/>
<keyword evidence="6" id="KW-0472">Membrane</keyword>
<reference evidence="8 9" key="1">
    <citation type="journal article" date="2018" name="Front. Microbiol.">
        <title>Genome-Wide Analysis of Corynespora cassiicola Leaf Fall Disease Putative Effectors.</title>
        <authorList>
            <person name="Lopez D."/>
            <person name="Ribeiro S."/>
            <person name="Label P."/>
            <person name="Fumanal B."/>
            <person name="Venisse J.S."/>
            <person name="Kohler A."/>
            <person name="de Oliveira R.R."/>
            <person name="Labutti K."/>
            <person name="Lipzen A."/>
            <person name="Lail K."/>
            <person name="Bauer D."/>
            <person name="Ohm R.A."/>
            <person name="Barry K.W."/>
            <person name="Spatafora J."/>
            <person name="Grigoriev I.V."/>
            <person name="Martin F.M."/>
            <person name="Pujade-Renaud V."/>
        </authorList>
    </citation>
    <scope>NUCLEOTIDE SEQUENCE [LARGE SCALE GENOMIC DNA]</scope>
    <source>
        <strain evidence="8 9">Philippines</strain>
    </source>
</reference>
<dbReference type="OrthoDB" id="414175at2759"/>
<dbReference type="Gene3D" id="3.90.550.50">
    <property type="match status" value="1"/>
</dbReference>
<dbReference type="Proteomes" id="UP000240883">
    <property type="component" value="Unassembled WGS sequence"/>
</dbReference>
<evidence type="ECO:0000256" key="4">
    <source>
        <dbReference type="ARBA" id="ARBA00022968"/>
    </source>
</evidence>
<evidence type="ECO:0000256" key="2">
    <source>
        <dbReference type="ARBA" id="ARBA00006462"/>
    </source>
</evidence>
<evidence type="ECO:0000256" key="7">
    <source>
        <dbReference type="SAM" id="MobiDB-lite"/>
    </source>
</evidence>
<evidence type="ECO:0000313" key="8">
    <source>
        <dbReference type="EMBL" id="PSN74521.1"/>
    </source>
</evidence>
<evidence type="ECO:0008006" key="10">
    <source>
        <dbReference type="Google" id="ProtNLM"/>
    </source>
</evidence>